<dbReference type="InterPro" id="IPR011057">
    <property type="entry name" value="Mss4-like_sf"/>
</dbReference>
<name>A0A9W8GCH7_9FUNG</name>
<dbReference type="PROSITE" id="PS01002">
    <property type="entry name" value="TCTP_1"/>
    <property type="match status" value="1"/>
</dbReference>
<dbReference type="GO" id="GO:0005737">
    <property type="term" value="C:cytoplasm"/>
    <property type="evidence" value="ECO:0007669"/>
    <property type="project" value="TreeGrafter"/>
</dbReference>
<sequence>MLVYTDIISGDELFSDAFDIKFSGAAAEVDCKMVVVKEGDVDIGANPSAEEAEEGVDNTENTVNNVVHAGRLQQTQFDKKTYMTYIKGYMKALAEKLAETDPERVEPFKKEASELVKKVLGDFKNYEFYTGENMDPDGMVALLNYREDGITPYFTFFKDGLKAQKY</sequence>
<comment type="caution">
    <text evidence="4">The sequence shown here is derived from an EMBL/GenBank/DDBJ whole genome shotgun (WGS) entry which is preliminary data.</text>
</comment>
<dbReference type="InterPro" id="IPR011323">
    <property type="entry name" value="Mss4/transl-control_tumour"/>
</dbReference>
<dbReference type="EMBL" id="JANBTW010000010">
    <property type="protein sequence ID" value="KAJ2679696.1"/>
    <property type="molecule type" value="Genomic_DNA"/>
</dbReference>
<accession>A0A9W8GCH7</accession>
<organism evidence="4 5">
    <name type="scientific">Coemansia spiralis</name>
    <dbReference type="NCBI Taxonomy" id="417178"/>
    <lineage>
        <taxon>Eukaryota</taxon>
        <taxon>Fungi</taxon>
        <taxon>Fungi incertae sedis</taxon>
        <taxon>Zoopagomycota</taxon>
        <taxon>Kickxellomycotina</taxon>
        <taxon>Kickxellomycetes</taxon>
        <taxon>Kickxellales</taxon>
        <taxon>Kickxellaceae</taxon>
        <taxon>Coemansia</taxon>
    </lineage>
</organism>
<dbReference type="FunFam" id="2.170.150.10:FF:000002">
    <property type="entry name" value="Translationally-controlled tumor protein homolog"/>
    <property type="match status" value="1"/>
</dbReference>
<evidence type="ECO:0000256" key="2">
    <source>
        <dbReference type="PROSITE-ProRule" id="PRU01133"/>
    </source>
</evidence>
<evidence type="ECO:0000313" key="4">
    <source>
        <dbReference type="EMBL" id="KAJ2679696.1"/>
    </source>
</evidence>
<evidence type="ECO:0000313" key="5">
    <source>
        <dbReference type="Proteomes" id="UP001151518"/>
    </source>
</evidence>
<dbReference type="PANTHER" id="PTHR11991">
    <property type="entry name" value="TRANSLATIONALLY CONTROLLED TUMOR PROTEIN-RELATED"/>
    <property type="match status" value="1"/>
</dbReference>
<feature type="domain" description="TCTP" evidence="3">
    <location>
        <begin position="1"/>
        <end position="166"/>
    </location>
</feature>
<dbReference type="OrthoDB" id="10248936at2759"/>
<dbReference type="InterPro" id="IPR034737">
    <property type="entry name" value="TCTP"/>
</dbReference>
<dbReference type="Gene3D" id="2.170.150.10">
    <property type="entry name" value="Metal Binding Protein, Guanine Nucleotide Exchange Factor, Chain A"/>
    <property type="match status" value="1"/>
</dbReference>
<proteinExistence type="inferred from homology"/>
<dbReference type="Proteomes" id="UP001151518">
    <property type="component" value="Unassembled WGS sequence"/>
</dbReference>
<comment type="similarity">
    <text evidence="2">Belongs to the TCTP family.</text>
</comment>
<dbReference type="Pfam" id="PF00838">
    <property type="entry name" value="TCTP"/>
    <property type="match status" value="1"/>
</dbReference>
<evidence type="ECO:0000259" key="3">
    <source>
        <dbReference type="PROSITE" id="PS51797"/>
    </source>
</evidence>
<dbReference type="GO" id="GO:0005509">
    <property type="term" value="F:calcium ion binding"/>
    <property type="evidence" value="ECO:0007669"/>
    <property type="project" value="TreeGrafter"/>
</dbReference>
<dbReference type="SUPFAM" id="SSF51316">
    <property type="entry name" value="Mss4-like"/>
    <property type="match status" value="1"/>
</dbReference>
<dbReference type="InterPro" id="IPR018103">
    <property type="entry name" value="Translation_control_tumour_CS"/>
</dbReference>
<gene>
    <name evidence="4" type="ORF">GGI25_001386</name>
</gene>
<protein>
    <recommendedName>
        <fullName evidence="1">Translationally-controlled tumor protein homolog</fullName>
    </recommendedName>
</protein>
<dbReference type="PROSITE" id="PS51797">
    <property type="entry name" value="TCTP_3"/>
    <property type="match status" value="1"/>
</dbReference>
<dbReference type="PROSITE" id="PS01003">
    <property type="entry name" value="TCTP_2"/>
    <property type="match status" value="1"/>
</dbReference>
<evidence type="ECO:0000256" key="1">
    <source>
        <dbReference type="ARBA" id="ARBA00014759"/>
    </source>
</evidence>
<dbReference type="PRINTS" id="PR01653">
    <property type="entry name" value="TCTPROTEIN"/>
</dbReference>
<dbReference type="PANTHER" id="PTHR11991:SF0">
    <property type="entry name" value="TRANSLATIONALLY-CONTROLLED TUMOR PROTEIN"/>
    <property type="match status" value="1"/>
</dbReference>
<reference evidence="4" key="1">
    <citation type="submission" date="2022-07" db="EMBL/GenBank/DDBJ databases">
        <title>Phylogenomic reconstructions and comparative analyses of Kickxellomycotina fungi.</title>
        <authorList>
            <person name="Reynolds N.K."/>
            <person name="Stajich J.E."/>
            <person name="Barry K."/>
            <person name="Grigoriev I.V."/>
            <person name="Crous P."/>
            <person name="Smith M.E."/>
        </authorList>
    </citation>
    <scope>NUCLEOTIDE SEQUENCE</scope>
    <source>
        <strain evidence="4">NRRL 3115</strain>
    </source>
</reference>
<dbReference type="AlphaFoldDB" id="A0A9W8GCH7"/>
<dbReference type="InterPro" id="IPR018105">
    <property type="entry name" value="Translational_control_tumour_p"/>
</dbReference>